<proteinExistence type="predicted"/>
<dbReference type="Pfam" id="PF12759">
    <property type="entry name" value="HTH_Tnp_IS1"/>
    <property type="match status" value="1"/>
</dbReference>
<dbReference type="PANTHER" id="PTHR47923:SF1">
    <property type="entry name" value="INSERTION ELEMENT IS1 1 PROTEIN INSA-RELATED"/>
    <property type="match status" value="1"/>
</dbReference>
<protein>
    <submittedName>
        <fullName evidence="2">Transposase</fullName>
    </submittedName>
</protein>
<evidence type="ECO:0000313" key="2">
    <source>
        <dbReference type="EMBL" id="AOM40624.1"/>
    </source>
</evidence>
<dbReference type="EMBL" id="CP016176">
    <property type="protein sequence ID" value="AOM40624.1"/>
    <property type="molecule type" value="Genomic_DNA"/>
</dbReference>
<organism evidence="2 3">
    <name type="scientific">Xenorhabdus hominickii</name>
    <dbReference type="NCBI Taxonomy" id="351679"/>
    <lineage>
        <taxon>Bacteria</taxon>
        <taxon>Pseudomonadati</taxon>
        <taxon>Pseudomonadota</taxon>
        <taxon>Gammaproteobacteria</taxon>
        <taxon>Enterobacterales</taxon>
        <taxon>Morganellaceae</taxon>
        <taxon>Xenorhabdus</taxon>
    </lineage>
</organism>
<dbReference type="InterPro" id="IPR024431">
    <property type="entry name" value="InsA_HTH_dom"/>
</dbReference>
<dbReference type="InterPro" id="IPR051252">
    <property type="entry name" value="IS1_transposase_InsA"/>
</dbReference>
<keyword evidence="3" id="KW-1185">Reference proteome</keyword>
<reference evidence="2 3" key="1">
    <citation type="submission" date="2016-06" db="EMBL/GenBank/DDBJ databases">
        <title>Bacterial characters and pathogenicity of Xenorhabdus hominickii from an entomopathogenic nematode, Steinernema monticolum.</title>
        <authorList>
            <person name="Park Y."/>
            <person name="Kim Y."/>
        </authorList>
    </citation>
    <scope>NUCLEOTIDE SEQUENCE [LARGE SCALE GENOMIC DNA]</scope>
    <source>
        <strain evidence="2 3">ANU1</strain>
    </source>
</reference>
<evidence type="ECO:0000313" key="3">
    <source>
        <dbReference type="Proteomes" id="UP000094600"/>
    </source>
</evidence>
<dbReference type="Proteomes" id="UP000094600">
    <property type="component" value="Chromosome"/>
</dbReference>
<evidence type="ECO:0000259" key="1">
    <source>
        <dbReference type="Pfam" id="PF12759"/>
    </source>
</evidence>
<accession>A0ABN4S643</accession>
<feature type="domain" description="Insertion element IS1 protein InsA helix-turn-helix" evidence="1">
    <location>
        <begin position="1"/>
        <end position="36"/>
    </location>
</feature>
<gene>
    <name evidence="2" type="ORF">A9255_08500</name>
</gene>
<name>A0ABN4S643_XENHO</name>
<dbReference type="PANTHER" id="PTHR47923">
    <property type="entry name" value="INSERTION ELEMENT IS1 1 PROTEIN INSA-RELATED"/>
    <property type="match status" value="1"/>
</dbReference>
<sequence length="40" mass="4384">MKEKVIDMAMNGSGVRDTGRVLGIGINTVIRTLKNSHQSR</sequence>